<dbReference type="SUPFAM" id="SSF52058">
    <property type="entry name" value="L domain-like"/>
    <property type="match status" value="1"/>
</dbReference>
<sequence>MPQIYFTRKSQNRTETYFAEMPRRENNLSPTALNRLDYCAIVTTWRRFLIGKGKMVQLLLAESLIPEKGGEIIDNIANNIIEELIDLGLLVLTKLDYGWAEFKDWNKIIVPDPFRILCLVEVDEVEFFAKAANLPVRAIIEHDRKHIPLPPDFGTLQIRSLFLITNNGSDSQGLSRAYMATICKLQYLLVLHFRGIIKRLSEEVGDLVHLRYLCCDWSYLDELPQTLGNLQNLQTLDIILSRQLKELPLQVLNYQQLRHLMISKTRDNIGVRVPSGIGTFKYLRVSEDHSTELFPAITKMENLISLSLQAEEYFPDSFLPDLGSFSPPPSIQDLRLYGRLFEMPVWLTSMENLTMLFLGYSDLLENQARTLQFLPKLKLLFMRNAYKVRCIGKEFCEASGFPKLEFLEISEDLLVEWTDIVNGAFPSLRRLAFTYCWNLRFLPEGLQNIFTLEELVLLRAHRDLGRRLLGEENYKIKHISKVHIW</sequence>
<feature type="domain" description="Disease resistance R13L4/SHOC-2-like LRR" evidence="2">
    <location>
        <begin position="286"/>
        <end position="456"/>
    </location>
</feature>
<dbReference type="Pfam" id="PF23598">
    <property type="entry name" value="LRR_14"/>
    <property type="match status" value="2"/>
</dbReference>
<dbReference type="PANTHER" id="PTHR47186">
    <property type="entry name" value="LEUCINE-RICH REPEAT-CONTAINING PROTEIN 57"/>
    <property type="match status" value="1"/>
</dbReference>
<keyword evidence="1" id="KW-0677">Repeat</keyword>
<evidence type="ECO:0000313" key="4">
    <source>
        <dbReference type="Proteomes" id="UP000027138"/>
    </source>
</evidence>
<gene>
    <name evidence="3" type="ORF">JCGZ_17787</name>
</gene>
<keyword evidence="4" id="KW-1185">Reference proteome</keyword>
<dbReference type="InterPro" id="IPR055414">
    <property type="entry name" value="LRR_R13L4/SHOC2-like"/>
</dbReference>
<proteinExistence type="predicted"/>
<dbReference type="AlphaFoldDB" id="A0A067K4B5"/>
<dbReference type="PANTHER" id="PTHR47186:SF12">
    <property type="entry name" value="NB-ARC DOMAIN-CONTAINING PROTEIN"/>
    <property type="match status" value="1"/>
</dbReference>
<dbReference type="Proteomes" id="UP000027138">
    <property type="component" value="Unassembled WGS sequence"/>
</dbReference>
<feature type="domain" description="Disease resistance R13L4/SHOC-2-like LRR" evidence="2">
    <location>
        <begin position="179"/>
        <end position="285"/>
    </location>
</feature>
<reference evidence="3 4" key="1">
    <citation type="journal article" date="2014" name="PLoS ONE">
        <title>Global Analysis of Gene Expression Profiles in Physic Nut (Jatropha curcas L.) Seedlings Exposed to Salt Stress.</title>
        <authorList>
            <person name="Zhang L."/>
            <person name="Zhang C."/>
            <person name="Wu P."/>
            <person name="Chen Y."/>
            <person name="Li M."/>
            <person name="Jiang H."/>
            <person name="Wu G."/>
        </authorList>
    </citation>
    <scope>NUCLEOTIDE SEQUENCE [LARGE SCALE GENOMIC DNA]</scope>
    <source>
        <strain evidence="4">cv. GZQX0401</strain>
        <tissue evidence="3">Young leaves</tissue>
    </source>
</reference>
<dbReference type="OrthoDB" id="850200at2759"/>
<dbReference type="Gene3D" id="3.80.10.10">
    <property type="entry name" value="Ribonuclease Inhibitor"/>
    <property type="match status" value="2"/>
</dbReference>
<evidence type="ECO:0000256" key="1">
    <source>
        <dbReference type="ARBA" id="ARBA00022737"/>
    </source>
</evidence>
<accession>A0A067K4B5</accession>
<evidence type="ECO:0000259" key="2">
    <source>
        <dbReference type="Pfam" id="PF23598"/>
    </source>
</evidence>
<protein>
    <recommendedName>
        <fullName evidence="2">Disease resistance R13L4/SHOC-2-like LRR domain-containing protein</fullName>
    </recommendedName>
</protein>
<dbReference type="EMBL" id="KK914893">
    <property type="protein sequence ID" value="KDP26629.1"/>
    <property type="molecule type" value="Genomic_DNA"/>
</dbReference>
<dbReference type="InterPro" id="IPR032675">
    <property type="entry name" value="LRR_dom_sf"/>
</dbReference>
<evidence type="ECO:0000313" key="3">
    <source>
        <dbReference type="EMBL" id="KDP26629.1"/>
    </source>
</evidence>
<organism evidence="3 4">
    <name type="scientific">Jatropha curcas</name>
    <name type="common">Barbados nut</name>
    <dbReference type="NCBI Taxonomy" id="180498"/>
    <lineage>
        <taxon>Eukaryota</taxon>
        <taxon>Viridiplantae</taxon>
        <taxon>Streptophyta</taxon>
        <taxon>Embryophyta</taxon>
        <taxon>Tracheophyta</taxon>
        <taxon>Spermatophyta</taxon>
        <taxon>Magnoliopsida</taxon>
        <taxon>eudicotyledons</taxon>
        <taxon>Gunneridae</taxon>
        <taxon>Pentapetalae</taxon>
        <taxon>rosids</taxon>
        <taxon>fabids</taxon>
        <taxon>Malpighiales</taxon>
        <taxon>Euphorbiaceae</taxon>
        <taxon>Crotonoideae</taxon>
        <taxon>Jatropheae</taxon>
        <taxon>Jatropha</taxon>
    </lineage>
</organism>
<name>A0A067K4B5_JATCU</name>